<evidence type="ECO:0000313" key="1">
    <source>
        <dbReference type="EMBL" id="MBX0325227.1"/>
    </source>
</evidence>
<dbReference type="AlphaFoldDB" id="A0AAW4PY67"/>
<sequence>MTKAGSLSLSDIEGTLQDIADDDLSAFERRRSGVYYYDPFETREGSRVSDELKSIFTYDLVVNTQTIESRFDIAPTDVDFFTDELEGEDYVRRIAAGERDYYVSGPRLKDETSGDASVDSRLQEEAKHGTISHTDLENVVDVAATSDVIRFLEKNDFIADLDGEYVVKSAMDEYAAHLANEVGESAVDELGDVGVLPLSEFEQILRNEIDELFDVLPHLDRQDSEDLVAAVRDEVATRHDLEVSRELVVDPARFDDYVARRAEQIRDDIESENELATPSDYRDHGHPEIETIEISDATRVNQHVRGAITDQFDTLVDQRFSAESDA</sequence>
<proteinExistence type="predicted"/>
<evidence type="ECO:0000313" key="2">
    <source>
        <dbReference type="Proteomes" id="UP001430377"/>
    </source>
</evidence>
<keyword evidence="2" id="KW-1185">Reference proteome</keyword>
<accession>A0AAW4PY67</accession>
<dbReference type="EMBL" id="RKLR01000011">
    <property type="protein sequence ID" value="MBX0325227.1"/>
    <property type="molecule type" value="Genomic_DNA"/>
</dbReference>
<comment type="caution">
    <text evidence="1">The sequence shown here is derived from an EMBL/GenBank/DDBJ whole genome shotgun (WGS) entry which is preliminary data.</text>
</comment>
<protein>
    <submittedName>
        <fullName evidence="1">Uncharacterized protein</fullName>
    </submittedName>
</protein>
<reference evidence="1 2" key="1">
    <citation type="submission" date="2021-06" db="EMBL/GenBank/DDBJ databases">
        <title>Halomicroarcula sp. a new haloarchaeum isolated from saline soil.</title>
        <authorList>
            <person name="Duran-Viseras A."/>
            <person name="Sanchez-Porro C."/>
            <person name="Ventosa A."/>
        </authorList>
    </citation>
    <scope>NUCLEOTIDE SEQUENCE [LARGE SCALE GENOMIC DNA]</scope>
    <source>
        <strain evidence="1 2">F13</strain>
    </source>
</reference>
<dbReference type="RefSeq" id="WP_220620092.1">
    <property type="nucleotide sequence ID" value="NZ_RKLR01000011.1"/>
</dbReference>
<name>A0AAW4PY67_9EURY</name>
<dbReference type="Proteomes" id="UP001430377">
    <property type="component" value="Unassembled WGS sequence"/>
</dbReference>
<gene>
    <name evidence="1" type="ORF">EGH21_19560</name>
</gene>
<organism evidence="1 2">
    <name type="scientific">Haloarcula rubra</name>
    <dbReference type="NCBI Taxonomy" id="2487747"/>
    <lineage>
        <taxon>Archaea</taxon>
        <taxon>Methanobacteriati</taxon>
        <taxon>Methanobacteriota</taxon>
        <taxon>Stenosarchaea group</taxon>
        <taxon>Halobacteria</taxon>
        <taxon>Halobacteriales</taxon>
        <taxon>Haloarculaceae</taxon>
        <taxon>Haloarcula</taxon>
    </lineage>
</organism>